<dbReference type="Proteomes" id="UP000695562">
    <property type="component" value="Unassembled WGS sequence"/>
</dbReference>
<keyword evidence="3" id="KW-0479">Metal-binding</keyword>
<feature type="domain" description="Dyp-type peroxidase N-terminal" evidence="7">
    <location>
        <begin position="7"/>
        <end position="131"/>
    </location>
</feature>
<evidence type="ECO:0008006" key="11">
    <source>
        <dbReference type="Google" id="ProtNLM"/>
    </source>
</evidence>
<comment type="similarity">
    <text evidence="6">Belongs to the DyP-type peroxidase family.</text>
</comment>
<organism evidence="9 10">
    <name type="scientific">Polysphondylium violaceum</name>
    <dbReference type="NCBI Taxonomy" id="133409"/>
    <lineage>
        <taxon>Eukaryota</taxon>
        <taxon>Amoebozoa</taxon>
        <taxon>Evosea</taxon>
        <taxon>Eumycetozoa</taxon>
        <taxon>Dictyostelia</taxon>
        <taxon>Dictyosteliales</taxon>
        <taxon>Dictyosteliaceae</taxon>
        <taxon>Polysphondylium</taxon>
    </lineage>
</organism>
<evidence type="ECO:0000313" key="10">
    <source>
        <dbReference type="Proteomes" id="UP000695562"/>
    </source>
</evidence>
<dbReference type="GO" id="GO:0004601">
    <property type="term" value="F:peroxidase activity"/>
    <property type="evidence" value="ECO:0007669"/>
    <property type="project" value="UniProtKB-KW"/>
</dbReference>
<evidence type="ECO:0000256" key="4">
    <source>
        <dbReference type="ARBA" id="ARBA00023002"/>
    </source>
</evidence>
<dbReference type="GO" id="GO:0005829">
    <property type="term" value="C:cytosol"/>
    <property type="evidence" value="ECO:0007669"/>
    <property type="project" value="TreeGrafter"/>
</dbReference>
<dbReference type="InterPro" id="IPR006314">
    <property type="entry name" value="Dyp_peroxidase"/>
</dbReference>
<dbReference type="OrthoDB" id="76259at2759"/>
<dbReference type="PANTHER" id="PTHR30521">
    <property type="entry name" value="DEFERROCHELATASE/PEROXIDASE"/>
    <property type="match status" value="1"/>
</dbReference>
<keyword evidence="2" id="KW-0575">Peroxidase</keyword>
<reference evidence="9" key="1">
    <citation type="submission" date="2020-01" db="EMBL/GenBank/DDBJ databases">
        <title>Development of genomics and gene disruption for Polysphondylium violaceum indicates a role for the polyketide synthase stlB in stalk morphogenesis.</title>
        <authorList>
            <person name="Narita B."/>
            <person name="Kawabe Y."/>
            <person name="Kin K."/>
            <person name="Saito T."/>
            <person name="Gibbs R."/>
            <person name="Kuspa A."/>
            <person name="Muzny D."/>
            <person name="Queller D."/>
            <person name="Richards S."/>
            <person name="Strassman J."/>
            <person name="Sucgang R."/>
            <person name="Worley K."/>
            <person name="Schaap P."/>
        </authorList>
    </citation>
    <scope>NUCLEOTIDE SEQUENCE</scope>
    <source>
        <strain evidence="9">QSvi11</strain>
    </source>
</reference>
<gene>
    <name evidence="9" type="ORF">CYY_005520</name>
</gene>
<dbReference type="GO" id="GO:0020037">
    <property type="term" value="F:heme binding"/>
    <property type="evidence" value="ECO:0007669"/>
    <property type="project" value="InterPro"/>
</dbReference>
<name>A0A8J4PTI2_9MYCE</name>
<keyword evidence="10" id="KW-1185">Reference proteome</keyword>
<dbReference type="EMBL" id="AJWJ01000222">
    <property type="protein sequence ID" value="KAF2073167.1"/>
    <property type="molecule type" value="Genomic_DNA"/>
</dbReference>
<dbReference type="Pfam" id="PF20628">
    <property type="entry name" value="Dyp_perox_C"/>
    <property type="match status" value="1"/>
</dbReference>
<evidence type="ECO:0000256" key="6">
    <source>
        <dbReference type="ARBA" id="ARBA00025737"/>
    </source>
</evidence>
<keyword evidence="4" id="KW-0560">Oxidoreductase</keyword>
<dbReference type="AlphaFoldDB" id="A0A8J4PTI2"/>
<evidence type="ECO:0000256" key="1">
    <source>
        <dbReference type="ARBA" id="ARBA00001970"/>
    </source>
</evidence>
<dbReference type="InterPro" id="IPR048328">
    <property type="entry name" value="Dyp_perox_C"/>
</dbReference>
<evidence type="ECO:0000256" key="5">
    <source>
        <dbReference type="ARBA" id="ARBA00023004"/>
    </source>
</evidence>
<sequence>MASINAQTAILPMHCKYGIFLEASLVSKDLNQFRKQLLVFNNKVEQMRSSFAGAGLGASIAFGFDAWKKLSSNVPKELRPFVPIGNAPATQRDLFIHILSLEFDVAFALAQACLEEFHGHINIEEETHGFRRLEERDLTNFIDGTENPVGDKRVLFGLIPKGDPYEYGSYVLTQRYVHHLDKWTKVPIKEQEQVIGRTKEDSIEIPPEKRPITSHVGRTDLSEDGKDLKILRQSLPYGKASGEHGLYFLAYSTSLHNIDKQLKNMFGQIDGKTDLLLDFVTPVSGSYYFAPSLLELKKISNL</sequence>
<protein>
    <recommendedName>
        <fullName evidence="11">Dyp-type peroxidase family protein</fullName>
    </recommendedName>
</protein>
<evidence type="ECO:0000256" key="2">
    <source>
        <dbReference type="ARBA" id="ARBA00022559"/>
    </source>
</evidence>
<dbReference type="GO" id="GO:0046872">
    <property type="term" value="F:metal ion binding"/>
    <property type="evidence" value="ECO:0007669"/>
    <property type="project" value="UniProtKB-KW"/>
</dbReference>
<dbReference type="PROSITE" id="PS51404">
    <property type="entry name" value="DYP_PEROXIDASE"/>
    <property type="match status" value="1"/>
</dbReference>
<dbReference type="PANTHER" id="PTHR30521:SF0">
    <property type="entry name" value="DYP-TYPE PEROXIDASE FAMILY PROTEIN"/>
    <property type="match status" value="1"/>
</dbReference>
<accession>A0A8J4PTI2</accession>
<proteinExistence type="inferred from homology"/>
<evidence type="ECO:0000256" key="3">
    <source>
        <dbReference type="ARBA" id="ARBA00022723"/>
    </source>
</evidence>
<comment type="caution">
    <text evidence="9">The sequence shown here is derived from an EMBL/GenBank/DDBJ whole genome shotgun (WGS) entry which is preliminary data.</text>
</comment>
<keyword evidence="5" id="KW-0408">Iron</keyword>
<evidence type="ECO:0000259" key="8">
    <source>
        <dbReference type="Pfam" id="PF20628"/>
    </source>
</evidence>
<comment type="cofactor">
    <cofactor evidence="1">
        <name>heme b</name>
        <dbReference type="ChEBI" id="CHEBI:60344"/>
    </cofactor>
</comment>
<dbReference type="SUPFAM" id="SSF54909">
    <property type="entry name" value="Dimeric alpha+beta barrel"/>
    <property type="match status" value="1"/>
</dbReference>
<evidence type="ECO:0000259" key="7">
    <source>
        <dbReference type="Pfam" id="PF04261"/>
    </source>
</evidence>
<dbReference type="InterPro" id="IPR011008">
    <property type="entry name" value="Dimeric_a/b-barrel"/>
</dbReference>
<dbReference type="NCBIfam" id="TIGR01413">
    <property type="entry name" value="Dyp_perox_fam"/>
    <property type="match status" value="1"/>
</dbReference>
<dbReference type="Pfam" id="PF04261">
    <property type="entry name" value="Dyp_perox_N"/>
    <property type="match status" value="1"/>
</dbReference>
<evidence type="ECO:0000313" key="9">
    <source>
        <dbReference type="EMBL" id="KAF2073167.1"/>
    </source>
</evidence>
<feature type="domain" description="Dyp-type peroxidase C-terminal" evidence="8">
    <location>
        <begin position="134"/>
        <end position="293"/>
    </location>
</feature>
<dbReference type="InterPro" id="IPR048327">
    <property type="entry name" value="Dyp_perox_N"/>
</dbReference>